<proteinExistence type="inferred from homology"/>
<evidence type="ECO:0000313" key="3">
    <source>
        <dbReference type="EMBL" id="MFD2602253.1"/>
    </source>
</evidence>
<keyword evidence="4" id="KW-1185">Reference proteome</keyword>
<evidence type="ECO:0000259" key="2">
    <source>
        <dbReference type="Pfam" id="PF08327"/>
    </source>
</evidence>
<dbReference type="EMBL" id="JBHUMD010000017">
    <property type="protein sequence ID" value="MFD2602253.1"/>
    <property type="molecule type" value="Genomic_DNA"/>
</dbReference>
<dbReference type="InterPro" id="IPR023393">
    <property type="entry name" value="START-like_dom_sf"/>
</dbReference>
<reference evidence="4" key="1">
    <citation type="journal article" date="2019" name="Int. J. Syst. Evol. Microbiol.">
        <title>The Global Catalogue of Microorganisms (GCM) 10K type strain sequencing project: providing services to taxonomists for standard genome sequencing and annotation.</title>
        <authorList>
            <consortium name="The Broad Institute Genomics Platform"/>
            <consortium name="The Broad Institute Genome Sequencing Center for Infectious Disease"/>
            <person name="Wu L."/>
            <person name="Ma J."/>
        </authorList>
    </citation>
    <scope>NUCLEOTIDE SEQUENCE [LARGE SCALE GENOMIC DNA]</scope>
    <source>
        <strain evidence="4">KCTC 42107</strain>
    </source>
</reference>
<dbReference type="Proteomes" id="UP001597480">
    <property type="component" value="Unassembled WGS sequence"/>
</dbReference>
<comment type="caution">
    <text evidence="3">The sequence shown here is derived from an EMBL/GenBank/DDBJ whole genome shotgun (WGS) entry which is preliminary data.</text>
</comment>
<evidence type="ECO:0000313" key="4">
    <source>
        <dbReference type="Proteomes" id="UP001597480"/>
    </source>
</evidence>
<evidence type="ECO:0000256" key="1">
    <source>
        <dbReference type="ARBA" id="ARBA00006817"/>
    </source>
</evidence>
<dbReference type="Pfam" id="PF08327">
    <property type="entry name" value="AHSA1"/>
    <property type="match status" value="1"/>
</dbReference>
<name>A0ABW5NU19_9FLAO</name>
<dbReference type="Gene3D" id="3.30.530.20">
    <property type="match status" value="1"/>
</dbReference>
<gene>
    <name evidence="3" type="ORF">ACFSR3_09315</name>
</gene>
<comment type="similarity">
    <text evidence="1">Belongs to the AHA1 family.</text>
</comment>
<accession>A0ABW5NU19</accession>
<feature type="domain" description="Activator of Hsp90 ATPase homologue 1/2-like C-terminal" evidence="2">
    <location>
        <begin position="23"/>
        <end position="151"/>
    </location>
</feature>
<dbReference type="InterPro" id="IPR013538">
    <property type="entry name" value="ASHA1/2-like_C"/>
</dbReference>
<organism evidence="3 4">
    <name type="scientific">Flavobacterium suzhouense</name>
    <dbReference type="NCBI Taxonomy" id="1529638"/>
    <lineage>
        <taxon>Bacteria</taxon>
        <taxon>Pseudomonadati</taxon>
        <taxon>Bacteroidota</taxon>
        <taxon>Flavobacteriia</taxon>
        <taxon>Flavobacteriales</taxon>
        <taxon>Flavobacteriaceae</taxon>
        <taxon>Flavobacterium</taxon>
    </lineage>
</organism>
<dbReference type="RefSeq" id="WP_379820730.1">
    <property type="nucleotide sequence ID" value="NZ_JBHUMD010000017.1"/>
</dbReference>
<protein>
    <submittedName>
        <fullName evidence="3">SRPBCC domain-containing protein</fullName>
    </submittedName>
</protein>
<sequence>MERKTKVSAEEGKRDLFITRDFDLPVALLFMAYEKPKIVEQWMGTKALKYDAQKHGSYQFQTKGPDGDVVFRANGTFHDVVPNERIVRTFEMENAGFGVQIEFLEFEALTENSSRLVAHVVYKSVEFRDANLKLPFAWGINMAHDRLEEIVSKL</sequence>
<dbReference type="SUPFAM" id="SSF55961">
    <property type="entry name" value="Bet v1-like"/>
    <property type="match status" value="1"/>
</dbReference>